<sequence length="296" mass="32638">MALITTFFLVASAVIAVINNQLGFGLHYWNIDPGKATTILQLFYTAQMIYILVITGAKAALCAFYARVFSHQPFRLVANIFLTLLAVQTPLFVFLIMFQCIPIQAVWDRSIHGHCLNITAISYAGAAITIIEDLILIAMPIPELMKLQLGSRKKLALAFLFGFGSFAIIASIVRLKYLVMFSRSYDPTYDFFEINLWSAIEVNTAIICGSLPSLFPLLKKLPDKSKQVKNTLEGAWRTFWNISTPSAGAERTWGANASSPEAPKEQSQTTTIVSIESPTKTEVSMASSRDHGKGGT</sequence>
<dbReference type="Pfam" id="PF20684">
    <property type="entry name" value="Fung_rhodopsin"/>
    <property type="match status" value="1"/>
</dbReference>
<keyword evidence="3 7" id="KW-1133">Transmembrane helix</keyword>
<evidence type="ECO:0000256" key="3">
    <source>
        <dbReference type="ARBA" id="ARBA00022989"/>
    </source>
</evidence>
<feature type="region of interest" description="Disordered" evidence="6">
    <location>
        <begin position="250"/>
        <end position="296"/>
    </location>
</feature>
<evidence type="ECO:0000313" key="9">
    <source>
        <dbReference type="EMBL" id="TKW52852.1"/>
    </source>
</evidence>
<dbReference type="GO" id="GO:0016020">
    <property type="term" value="C:membrane"/>
    <property type="evidence" value="ECO:0007669"/>
    <property type="project" value="UniProtKB-SubCell"/>
</dbReference>
<dbReference type="Proteomes" id="UP000310108">
    <property type="component" value="Unassembled WGS sequence"/>
</dbReference>
<evidence type="ECO:0000256" key="1">
    <source>
        <dbReference type="ARBA" id="ARBA00004141"/>
    </source>
</evidence>
<evidence type="ECO:0000256" key="6">
    <source>
        <dbReference type="SAM" id="MobiDB-lite"/>
    </source>
</evidence>
<evidence type="ECO:0000313" key="10">
    <source>
        <dbReference type="Proteomes" id="UP000310108"/>
    </source>
</evidence>
<dbReference type="InterPro" id="IPR052337">
    <property type="entry name" value="SAT4-like"/>
</dbReference>
<comment type="caution">
    <text evidence="9">The sequence shown here is derived from an EMBL/GenBank/DDBJ whole genome shotgun (WGS) entry which is preliminary data.</text>
</comment>
<proteinExistence type="inferred from homology"/>
<dbReference type="InterPro" id="IPR049326">
    <property type="entry name" value="Rhodopsin_dom_fungi"/>
</dbReference>
<keyword evidence="2 7" id="KW-0812">Transmembrane</keyword>
<gene>
    <name evidence="9" type="ORF">CTA1_12585</name>
</gene>
<name>A0A4U6XCL8_9PEZI</name>
<evidence type="ECO:0000256" key="7">
    <source>
        <dbReference type="SAM" id="Phobius"/>
    </source>
</evidence>
<evidence type="ECO:0000256" key="4">
    <source>
        <dbReference type="ARBA" id="ARBA00023136"/>
    </source>
</evidence>
<feature type="transmembrane region" description="Helical" evidence="7">
    <location>
        <begin position="194"/>
        <end position="218"/>
    </location>
</feature>
<organism evidence="9 10">
    <name type="scientific">Colletotrichum tanaceti</name>
    <dbReference type="NCBI Taxonomy" id="1306861"/>
    <lineage>
        <taxon>Eukaryota</taxon>
        <taxon>Fungi</taxon>
        <taxon>Dikarya</taxon>
        <taxon>Ascomycota</taxon>
        <taxon>Pezizomycotina</taxon>
        <taxon>Sordariomycetes</taxon>
        <taxon>Hypocreomycetidae</taxon>
        <taxon>Glomerellales</taxon>
        <taxon>Glomerellaceae</taxon>
        <taxon>Colletotrichum</taxon>
        <taxon>Colletotrichum destructivum species complex</taxon>
    </lineage>
</organism>
<comment type="similarity">
    <text evidence="5">Belongs to the SAT4 family.</text>
</comment>
<dbReference type="AlphaFoldDB" id="A0A4U6XCL8"/>
<dbReference type="PANTHER" id="PTHR33048">
    <property type="entry name" value="PTH11-LIKE INTEGRAL MEMBRANE PROTEIN (AFU_ORTHOLOGUE AFUA_5G11245)"/>
    <property type="match status" value="1"/>
</dbReference>
<dbReference type="PANTHER" id="PTHR33048:SF131">
    <property type="entry name" value="INTEGRAL MEMBRANE PROTEIN"/>
    <property type="match status" value="1"/>
</dbReference>
<dbReference type="EMBL" id="PJEX01000219">
    <property type="protein sequence ID" value="TKW52852.1"/>
    <property type="molecule type" value="Genomic_DNA"/>
</dbReference>
<feature type="compositionally biased region" description="Polar residues" evidence="6">
    <location>
        <begin position="255"/>
        <end position="287"/>
    </location>
</feature>
<reference evidence="9 10" key="1">
    <citation type="journal article" date="2019" name="PLoS ONE">
        <title>Comparative genome analysis indicates high evolutionary potential of pathogenicity genes in Colletotrichum tanaceti.</title>
        <authorList>
            <person name="Lelwala R.V."/>
            <person name="Korhonen P.K."/>
            <person name="Young N.D."/>
            <person name="Scott J.B."/>
            <person name="Ades P.A."/>
            <person name="Gasser R.B."/>
            <person name="Taylor P.W.J."/>
        </authorList>
    </citation>
    <scope>NUCLEOTIDE SEQUENCE [LARGE SCALE GENOMIC DNA]</scope>
    <source>
        <strain evidence="9">BRIP57314</strain>
    </source>
</reference>
<keyword evidence="4 7" id="KW-0472">Membrane</keyword>
<comment type="subcellular location">
    <subcellularLocation>
        <location evidence="1">Membrane</location>
        <topology evidence="1">Multi-pass membrane protein</topology>
    </subcellularLocation>
</comment>
<accession>A0A4U6XCL8</accession>
<dbReference type="STRING" id="1306861.A0A4U6XCL8"/>
<feature type="transmembrane region" description="Helical" evidence="7">
    <location>
        <begin position="40"/>
        <end position="64"/>
    </location>
</feature>
<evidence type="ECO:0000259" key="8">
    <source>
        <dbReference type="Pfam" id="PF20684"/>
    </source>
</evidence>
<feature type="domain" description="Rhodopsin" evidence="8">
    <location>
        <begin position="3"/>
        <end position="220"/>
    </location>
</feature>
<protein>
    <recommendedName>
        <fullName evidence="8">Rhodopsin domain-containing protein</fullName>
    </recommendedName>
</protein>
<evidence type="ECO:0000256" key="2">
    <source>
        <dbReference type="ARBA" id="ARBA00022692"/>
    </source>
</evidence>
<feature type="transmembrane region" description="Helical" evidence="7">
    <location>
        <begin position="154"/>
        <end position="174"/>
    </location>
</feature>
<evidence type="ECO:0000256" key="5">
    <source>
        <dbReference type="ARBA" id="ARBA00038359"/>
    </source>
</evidence>
<keyword evidence="10" id="KW-1185">Reference proteome</keyword>
<feature type="transmembrane region" description="Helical" evidence="7">
    <location>
        <begin position="76"/>
        <end position="98"/>
    </location>
</feature>
<feature type="transmembrane region" description="Helical" evidence="7">
    <location>
        <begin position="118"/>
        <end position="142"/>
    </location>
</feature>